<dbReference type="InterPro" id="IPR050983">
    <property type="entry name" value="GST_Omega/HSP26"/>
</dbReference>
<sequence length="211" mass="23923">MAVAANKRSVMTLFSGASDLYSHQTRIVLAEKGVNVDITSITDENPSAELAELTPNSNVPTLVDRELVLYNSRIIMEYLDERFPHPPLMPVYPVERAKSRLLMQRLESEWYPLVDVILSGNATKADAARAKLRAKILEVAPVFEHFAYFMSEEFTIVDCYMAPLLWRLPELNIDLGFDNVAGIKSYMVKVFERESFQASMTETEREIRVGG</sequence>
<dbReference type="InterPro" id="IPR036282">
    <property type="entry name" value="Glutathione-S-Trfase_C_sf"/>
</dbReference>
<comment type="similarity">
    <text evidence="1">Belongs to the GST superfamily.</text>
</comment>
<evidence type="ECO:0000313" key="4">
    <source>
        <dbReference type="EMBL" id="MEL0628696.1"/>
    </source>
</evidence>
<dbReference type="PROSITE" id="PS50404">
    <property type="entry name" value="GST_NTER"/>
    <property type="match status" value="1"/>
</dbReference>
<dbReference type="InterPro" id="IPR010987">
    <property type="entry name" value="Glutathione-S-Trfase_C-like"/>
</dbReference>
<evidence type="ECO:0000256" key="1">
    <source>
        <dbReference type="RuleBase" id="RU003494"/>
    </source>
</evidence>
<evidence type="ECO:0000313" key="5">
    <source>
        <dbReference type="Proteomes" id="UP001369082"/>
    </source>
</evidence>
<dbReference type="InterPro" id="IPR040079">
    <property type="entry name" value="Glutathione_S-Trfase"/>
</dbReference>
<keyword evidence="5" id="KW-1185">Reference proteome</keyword>
<protein>
    <submittedName>
        <fullName evidence="4">Stringent starvation protein SspA</fullName>
    </submittedName>
</protein>
<dbReference type="InterPro" id="IPR036249">
    <property type="entry name" value="Thioredoxin-like_sf"/>
</dbReference>
<feature type="domain" description="GST C-terminal" evidence="3">
    <location>
        <begin position="92"/>
        <end position="209"/>
    </location>
</feature>
<comment type="caution">
    <text evidence="4">The sequence shown here is derived from an EMBL/GenBank/DDBJ whole genome shotgun (WGS) entry which is preliminary data.</text>
</comment>
<dbReference type="Proteomes" id="UP001369082">
    <property type="component" value="Unassembled WGS sequence"/>
</dbReference>
<dbReference type="InterPro" id="IPR004045">
    <property type="entry name" value="Glutathione_S-Trfase_N"/>
</dbReference>
<dbReference type="PROSITE" id="PS50405">
    <property type="entry name" value="GST_CTER"/>
    <property type="match status" value="1"/>
</dbReference>
<dbReference type="RefSeq" id="WP_341596704.1">
    <property type="nucleotide sequence ID" value="NZ_JBAKAZ010000008.1"/>
</dbReference>
<dbReference type="Pfam" id="PF00043">
    <property type="entry name" value="GST_C"/>
    <property type="match status" value="1"/>
</dbReference>
<dbReference type="Pfam" id="PF02798">
    <property type="entry name" value="GST_N"/>
    <property type="match status" value="1"/>
</dbReference>
<dbReference type="SFLD" id="SFLDS00019">
    <property type="entry name" value="Glutathione_Transferase_(cytos"/>
    <property type="match status" value="1"/>
</dbReference>
<accession>A0ABU9GN20</accession>
<name>A0ABU9GN20_9GAMM</name>
<reference evidence="4 5" key="1">
    <citation type="submission" date="2024-02" db="EMBL/GenBank/DDBJ databases">
        <title>Bacteria isolated from the canopy kelp, Nereocystis luetkeana.</title>
        <authorList>
            <person name="Pfister C.A."/>
            <person name="Younker I.T."/>
            <person name="Light S.H."/>
        </authorList>
    </citation>
    <scope>NUCLEOTIDE SEQUENCE [LARGE SCALE GENOMIC DNA]</scope>
    <source>
        <strain evidence="4 5">TI.1.05</strain>
    </source>
</reference>
<dbReference type="SFLD" id="SFLDG00358">
    <property type="entry name" value="Main_(cytGST)"/>
    <property type="match status" value="1"/>
</dbReference>
<dbReference type="Gene3D" id="1.20.1050.10">
    <property type="match status" value="1"/>
</dbReference>
<organism evidence="4 5">
    <name type="scientific">Psychromonas aquatilis</name>
    <dbReference type="NCBI Taxonomy" id="2005072"/>
    <lineage>
        <taxon>Bacteria</taxon>
        <taxon>Pseudomonadati</taxon>
        <taxon>Pseudomonadota</taxon>
        <taxon>Gammaproteobacteria</taxon>
        <taxon>Alteromonadales</taxon>
        <taxon>Psychromonadaceae</taxon>
        <taxon>Psychromonas</taxon>
    </lineage>
</organism>
<gene>
    <name evidence="4" type="primary">sspA</name>
    <name evidence="4" type="ORF">V6256_03660</name>
</gene>
<dbReference type="SUPFAM" id="SSF47616">
    <property type="entry name" value="GST C-terminal domain-like"/>
    <property type="match status" value="1"/>
</dbReference>
<proteinExistence type="inferred from homology"/>
<dbReference type="PANTHER" id="PTHR43968:SF6">
    <property type="entry name" value="GLUTATHIONE S-TRANSFERASE OMEGA"/>
    <property type="match status" value="1"/>
</dbReference>
<dbReference type="Gene3D" id="3.40.30.10">
    <property type="entry name" value="Glutaredoxin"/>
    <property type="match status" value="1"/>
</dbReference>
<dbReference type="SUPFAM" id="SSF52833">
    <property type="entry name" value="Thioredoxin-like"/>
    <property type="match status" value="1"/>
</dbReference>
<feature type="domain" description="GST N-terminal" evidence="2">
    <location>
        <begin position="9"/>
        <end position="87"/>
    </location>
</feature>
<evidence type="ECO:0000259" key="3">
    <source>
        <dbReference type="PROSITE" id="PS50405"/>
    </source>
</evidence>
<dbReference type="NCBIfam" id="NF007016">
    <property type="entry name" value="PRK09481.1"/>
    <property type="match status" value="1"/>
</dbReference>
<dbReference type="EMBL" id="JBAKAZ010000008">
    <property type="protein sequence ID" value="MEL0628696.1"/>
    <property type="molecule type" value="Genomic_DNA"/>
</dbReference>
<dbReference type="PANTHER" id="PTHR43968">
    <property type="match status" value="1"/>
</dbReference>
<evidence type="ECO:0000259" key="2">
    <source>
        <dbReference type="PROSITE" id="PS50404"/>
    </source>
</evidence>
<dbReference type="InterPro" id="IPR004046">
    <property type="entry name" value="GST_C"/>
</dbReference>